<evidence type="ECO:0000259" key="4">
    <source>
        <dbReference type="Pfam" id="PF16967"/>
    </source>
</evidence>
<dbReference type="Proteomes" id="UP000759103">
    <property type="component" value="Unassembled WGS sequence"/>
</dbReference>
<dbReference type="Pfam" id="PF15976">
    <property type="entry name" value="CooC_C"/>
    <property type="match status" value="1"/>
</dbReference>
<dbReference type="RefSeq" id="WP_219747857.1">
    <property type="nucleotide sequence ID" value="NZ_JAHXZN010000001.1"/>
</dbReference>
<dbReference type="InterPro" id="IPR031917">
    <property type="entry name" value="Pilus_assem_C"/>
</dbReference>
<proteinExistence type="predicted"/>
<dbReference type="Pfam" id="PF16967">
    <property type="entry name" value="TcfC"/>
    <property type="match status" value="1"/>
</dbReference>
<accession>A0ABS7BLL5</accession>
<evidence type="ECO:0000313" key="5">
    <source>
        <dbReference type="EMBL" id="MBW6530507.1"/>
    </source>
</evidence>
<keyword evidence="6" id="KW-1185">Reference proteome</keyword>
<reference evidence="5 6" key="1">
    <citation type="submission" date="2021-07" db="EMBL/GenBank/DDBJ databases">
        <title>Sphingomonas sp.</title>
        <authorList>
            <person name="Feng G."/>
            <person name="Li J."/>
            <person name="Pan M."/>
        </authorList>
    </citation>
    <scope>NUCLEOTIDE SEQUENCE [LARGE SCALE GENOMIC DNA]</scope>
    <source>
        <strain evidence="5 6">RRHST34</strain>
    </source>
</reference>
<feature type="domain" description="Pilus assembly protein C-terminal" evidence="3">
    <location>
        <begin position="724"/>
        <end position="815"/>
    </location>
</feature>
<feature type="domain" description="Pilus assembly protein E-set like" evidence="4">
    <location>
        <begin position="263"/>
        <end position="330"/>
    </location>
</feature>
<gene>
    <name evidence="5" type="ORF">KZ820_07140</name>
</gene>
<keyword evidence="1 2" id="KW-0732">Signal</keyword>
<name>A0ABS7BLL5_9SPHN</name>
<feature type="signal peptide" evidence="2">
    <location>
        <begin position="1"/>
        <end position="27"/>
    </location>
</feature>
<organism evidence="5 6">
    <name type="scientific">Sphingomonas citri</name>
    <dbReference type="NCBI Taxonomy" id="2862499"/>
    <lineage>
        <taxon>Bacteria</taxon>
        <taxon>Pseudomonadati</taxon>
        <taxon>Pseudomonadota</taxon>
        <taxon>Alphaproteobacteria</taxon>
        <taxon>Sphingomonadales</taxon>
        <taxon>Sphingomonadaceae</taxon>
        <taxon>Sphingomonas</taxon>
    </lineage>
</organism>
<sequence length="817" mass="84912">MAHGLRRHAALLLALLGAVLPAGAAHAADAAPPQVTAAMPAEFATLAATQRIVVDVYVADRRIGQYAAEVGLAEARLLDPAAVAAAIPDLLDRTFVVAALTPPLAIGAHPSCTDTSGCVAASRPRVTASYDPAAFRLTLALDPRLLAVRGEEARYLEDADAAPSAVDTVGVALAGGGGLRANYAIRNRLVAGRGAVHLLSDASLSSWDGGRLDTLAAEVDRRDLRLRGGLFYAPGVDLVGRRRIIGVGVATQFDTRADRVALSGTPLIVFLPQRSRVDVYVQGRLVSSQSYESGNQALDTSGLADGSYPIELRIQEAGGGTRVEQRFFTKSAALAPAGRVVFDAHLGVLTRDRQDRACERVAIATGGARGRFGTHLAWDAAAMVTRANAVAEGGLSLLTALAQARVALLGSRRGDRGVAAQLSSSGSSALSYSLDVRHVRSADGTALIAADDAAGVIAPLMRVRDDRAGSSYTQMLGSLSYTLPHAQLGLSGYLFRSAERSTNYSVGPSARWSVLQRDRLQLSLIGQYARTQRGDAMAFGIQLQLLGPRAALSTALGVQRSANGDDRSLSPAFETAASLHRDDARGGAIDAGALVQRGAAGTIVQLSSERRSALGLAALNLTGRTGAMGSGLQYGLTGQTSFAVTRRGLGLGAAGQNDSLIAVTVGGDPRASFELLVDEAVRGTLRGGQRLTLAVQPYRRYKVRLRAIATGLIAFDTGPRTVDVFPGSVVALDWEVRSVRAMFGRLVDRAGAPIADADLTADDAIAATDSNGFFQIQAAADARLAARTGAGLACTARLAAASATTTYTRLGDVTCLP</sequence>
<protein>
    <submittedName>
        <fullName evidence="5">TcfC E-set like domain-containing protein</fullName>
    </submittedName>
</protein>
<evidence type="ECO:0000256" key="2">
    <source>
        <dbReference type="SAM" id="SignalP"/>
    </source>
</evidence>
<evidence type="ECO:0000313" key="6">
    <source>
        <dbReference type="Proteomes" id="UP000759103"/>
    </source>
</evidence>
<feature type="chain" id="PRO_5045403883" evidence="2">
    <location>
        <begin position="28"/>
        <end position="817"/>
    </location>
</feature>
<dbReference type="InterPro" id="IPR032636">
    <property type="entry name" value="Pilus_assem_E-set-like_dom"/>
</dbReference>
<comment type="caution">
    <text evidence="5">The sequence shown here is derived from an EMBL/GenBank/DDBJ whole genome shotgun (WGS) entry which is preliminary data.</text>
</comment>
<evidence type="ECO:0000256" key="1">
    <source>
        <dbReference type="ARBA" id="ARBA00022729"/>
    </source>
</evidence>
<dbReference type="EMBL" id="JAHXZN010000001">
    <property type="protein sequence ID" value="MBW6530507.1"/>
    <property type="molecule type" value="Genomic_DNA"/>
</dbReference>
<evidence type="ECO:0000259" key="3">
    <source>
        <dbReference type="Pfam" id="PF15976"/>
    </source>
</evidence>